<dbReference type="InterPro" id="IPR027417">
    <property type="entry name" value="P-loop_NTPase"/>
</dbReference>
<sequence>MAYAAVVSLGQTLDLVLSPSRDIILHDGRVLSSLREKVTILQDFMEKSGQLGDETKTLSAKIRDAAYEVEDMVETKVYQFKSLTPFRIPHFTINSYAKALVFLQIMFPFSRVHELGMSRMGLMFNWPYNGLEKLCKQFDSILEEGAKNREIDAQNVKSRVYRSSGQSSMISFSENNVTAGLDDDLLRIKDRLTGFSSRLEIIPIVGMGGIGKTTLARKVYTDPLIEYHFDACAWITISQTYNSYDILVKLLDSLGKLTENMLEKGDGGLAEYVYKTLIGRRYFIVMDDLWTTDSWDEFKRFFPDNNNGSRIILTTRLESVALYAGSHDLLHRMNLLSDFESWVLFRSKVFGEGVSPYEFLDVGIRIAFGCKGLPLAIVVIAGLLSKVERTLVEWEKVADNLRGSDTCLDILLLSYNNLPEHLKACFLYMGAFPEDSKISISRVVKLWAAEGFLKQSGMRTLEDEALECILELGKRNLISVSSKREGKSCGCVSVISIHDLLRDLSIREARKEKFLHIVTNHDCDDNPLCENQIRRINVDMEIPTAHPFFECLNRYHSRPTVRSLMYSGGHPIPSFMLGGFKLLRVLDIARVQYFEFPTGIVGLCNLRYLALSYHGDIPESISKLCNLQCLLLFPLLKPFAPCPRPLPLAIWSMQGLRHLRFHIWYLADFPSLLPGWKTCPFLENLQTLSEVSVSFCKKEVLREIPNLKKLGIWMEKWDVAPFYINNLACLEKLETLNCSVRSFPDREALNWPIYDYTPSLAFPVGLKELTLRGCRIPWKDMSIVGCLPSLERLKLRDYAFVGPEWELVEGHFSNLSFLFLEGLDLVHWRADSVHFPLLRHLIIENCRKLDSIPHGIGDVSTLEMIELDNSSPSAVISLKEILEEQQDLGNDILSIHTYPVGTNFL</sequence>
<dbReference type="PANTHER" id="PTHR23155:SF1152">
    <property type="entry name" value="AAA+ ATPASE DOMAIN-CONTAINING PROTEIN"/>
    <property type="match status" value="1"/>
</dbReference>
<protein>
    <submittedName>
        <fullName evidence="14">Disease resistance protein</fullName>
    </submittedName>
</protein>
<dbReference type="FunFam" id="3.40.50.300:FF:001091">
    <property type="entry name" value="Probable disease resistance protein At1g61300"/>
    <property type="match status" value="1"/>
</dbReference>
<feature type="domain" description="NB-ARC" evidence="11">
    <location>
        <begin position="184"/>
        <end position="351"/>
    </location>
</feature>
<dbReference type="Gene3D" id="1.10.8.430">
    <property type="entry name" value="Helical domain of apoptotic protease-activating factors"/>
    <property type="match status" value="1"/>
</dbReference>
<gene>
    <name evidence="14" type="ORF">STAS_34498</name>
</gene>
<keyword evidence="10" id="KW-0067">ATP-binding</keyword>
<comment type="similarity">
    <text evidence="3">Belongs to the disease resistance NB-LRR family.</text>
</comment>
<organism evidence="14 15">
    <name type="scientific">Striga asiatica</name>
    <name type="common">Asiatic witchweed</name>
    <name type="synonym">Buchnera asiatica</name>
    <dbReference type="NCBI Taxonomy" id="4170"/>
    <lineage>
        <taxon>Eukaryota</taxon>
        <taxon>Viridiplantae</taxon>
        <taxon>Streptophyta</taxon>
        <taxon>Embryophyta</taxon>
        <taxon>Tracheophyta</taxon>
        <taxon>Spermatophyta</taxon>
        <taxon>Magnoliopsida</taxon>
        <taxon>eudicotyledons</taxon>
        <taxon>Gunneridae</taxon>
        <taxon>Pentapetalae</taxon>
        <taxon>asterids</taxon>
        <taxon>lamiids</taxon>
        <taxon>Lamiales</taxon>
        <taxon>Orobanchaceae</taxon>
        <taxon>Buchnereae</taxon>
        <taxon>Striga</taxon>
    </lineage>
</organism>
<accession>A0A5A7RHZ6</accession>
<dbReference type="GO" id="GO:0043531">
    <property type="term" value="F:ADP binding"/>
    <property type="evidence" value="ECO:0007669"/>
    <property type="project" value="InterPro"/>
</dbReference>
<dbReference type="EMBL" id="BKCP01012737">
    <property type="protein sequence ID" value="GER56761.1"/>
    <property type="molecule type" value="Genomic_DNA"/>
</dbReference>
<dbReference type="Gene3D" id="1.20.5.4130">
    <property type="match status" value="1"/>
</dbReference>
<dbReference type="AlphaFoldDB" id="A0A5A7RHZ6"/>
<dbReference type="GO" id="GO:0051607">
    <property type="term" value="P:defense response to virus"/>
    <property type="evidence" value="ECO:0007669"/>
    <property type="project" value="UniProtKB-ARBA"/>
</dbReference>
<evidence type="ECO:0000256" key="1">
    <source>
        <dbReference type="ARBA" id="ARBA00002074"/>
    </source>
</evidence>
<keyword evidence="6" id="KW-0381">Hypersensitive response</keyword>
<evidence type="ECO:0000259" key="12">
    <source>
        <dbReference type="Pfam" id="PF23559"/>
    </source>
</evidence>
<keyword evidence="15" id="KW-1185">Reference proteome</keyword>
<dbReference type="Gene3D" id="3.80.10.10">
    <property type="entry name" value="Ribonuclease Inhibitor"/>
    <property type="match status" value="2"/>
</dbReference>
<comment type="caution">
    <text evidence="14">The sequence shown here is derived from an EMBL/GenBank/DDBJ whole genome shotgun (WGS) entry which is preliminary data.</text>
</comment>
<dbReference type="Gene3D" id="3.40.50.300">
    <property type="entry name" value="P-loop containing nucleotide triphosphate hydrolases"/>
    <property type="match status" value="1"/>
</dbReference>
<reference evidence="15" key="1">
    <citation type="journal article" date="2019" name="Curr. Biol.">
        <title>Genome Sequence of Striga asiatica Provides Insight into the Evolution of Plant Parasitism.</title>
        <authorList>
            <person name="Yoshida S."/>
            <person name="Kim S."/>
            <person name="Wafula E.K."/>
            <person name="Tanskanen J."/>
            <person name="Kim Y.M."/>
            <person name="Honaas L."/>
            <person name="Yang Z."/>
            <person name="Spallek T."/>
            <person name="Conn C.E."/>
            <person name="Ichihashi Y."/>
            <person name="Cheong K."/>
            <person name="Cui S."/>
            <person name="Der J.P."/>
            <person name="Gundlach H."/>
            <person name="Jiao Y."/>
            <person name="Hori C."/>
            <person name="Ishida J.K."/>
            <person name="Kasahara H."/>
            <person name="Kiba T."/>
            <person name="Kim M.S."/>
            <person name="Koo N."/>
            <person name="Laohavisit A."/>
            <person name="Lee Y.H."/>
            <person name="Lumba S."/>
            <person name="McCourt P."/>
            <person name="Mortimer J.C."/>
            <person name="Mutuku J.M."/>
            <person name="Nomura T."/>
            <person name="Sasaki-Sekimoto Y."/>
            <person name="Seto Y."/>
            <person name="Wang Y."/>
            <person name="Wakatake T."/>
            <person name="Sakakibara H."/>
            <person name="Demura T."/>
            <person name="Yamaguchi S."/>
            <person name="Yoneyama K."/>
            <person name="Manabe R.I."/>
            <person name="Nelson D.C."/>
            <person name="Schulman A.H."/>
            <person name="Timko M.P."/>
            <person name="dePamphilis C.W."/>
            <person name="Choi D."/>
            <person name="Shirasu K."/>
        </authorList>
    </citation>
    <scope>NUCLEOTIDE SEQUENCE [LARGE SCALE GENOMIC DNA]</scope>
    <source>
        <strain evidence="15">cv. UVA1</strain>
    </source>
</reference>
<dbReference type="SUPFAM" id="SSF52058">
    <property type="entry name" value="L domain-like"/>
    <property type="match status" value="1"/>
</dbReference>
<dbReference type="Proteomes" id="UP000325081">
    <property type="component" value="Unassembled WGS sequence"/>
</dbReference>
<dbReference type="Pfam" id="PF23598">
    <property type="entry name" value="LRR_14"/>
    <property type="match status" value="1"/>
</dbReference>
<dbReference type="GO" id="GO:0009626">
    <property type="term" value="P:plant-type hypersensitive response"/>
    <property type="evidence" value="ECO:0007669"/>
    <property type="project" value="UniProtKB-KW"/>
</dbReference>
<evidence type="ECO:0000313" key="14">
    <source>
        <dbReference type="EMBL" id="GER56761.1"/>
    </source>
</evidence>
<dbReference type="SUPFAM" id="SSF52540">
    <property type="entry name" value="P-loop containing nucleoside triphosphate hydrolases"/>
    <property type="match status" value="1"/>
</dbReference>
<feature type="domain" description="Disease resistance R13L4/SHOC-2-like LRR" evidence="13">
    <location>
        <begin position="561"/>
        <end position="826"/>
    </location>
</feature>
<dbReference type="Pfam" id="PF00931">
    <property type="entry name" value="NB-ARC"/>
    <property type="match status" value="1"/>
</dbReference>
<dbReference type="PRINTS" id="PR00364">
    <property type="entry name" value="DISEASERSIST"/>
</dbReference>
<dbReference type="GO" id="GO:0005737">
    <property type="term" value="C:cytoplasm"/>
    <property type="evidence" value="ECO:0007669"/>
    <property type="project" value="UniProtKB-SubCell"/>
</dbReference>
<evidence type="ECO:0000259" key="11">
    <source>
        <dbReference type="Pfam" id="PF00931"/>
    </source>
</evidence>
<evidence type="ECO:0000256" key="7">
    <source>
        <dbReference type="ARBA" id="ARBA00022737"/>
    </source>
</evidence>
<evidence type="ECO:0000313" key="15">
    <source>
        <dbReference type="Proteomes" id="UP000325081"/>
    </source>
</evidence>
<keyword evidence="9" id="KW-0611">Plant defense</keyword>
<comment type="function">
    <text evidence="1">Confers resistance to late blight (Phytophthora infestans) races carrying the avirulence gene Avr1. Resistance proteins guard the plant against pathogens that contain an appropriate avirulence protein via an indirect interaction with this avirulence protein. That triggers a defense system including the hypersensitive response, which restricts the pathogen growth.</text>
</comment>
<evidence type="ECO:0000256" key="10">
    <source>
        <dbReference type="ARBA" id="ARBA00022840"/>
    </source>
</evidence>
<dbReference type="InterPro" id="IPR055414">
    <property type="entry name" value="LRR_R13L4/SHOC2-like"/>
</dbReference>
<dbReference type="Gene3D" id="1.10.10.10">
    <property type="entry name" value="Winged helix-like DNA-binding domain superfamily/Winged helix DNA-binding domain"/>
    <property type="match status" value="1"/>
</dbReference>
<comment type="subcellular location">
    <subcellularLocation>
        <location evidence="2">Cytoplasm</location>
    </subcellularLocation>
</comment>
<evidence type="ECO:0000256" key="6">
    <source>
        <dbReference type="ARBA" id="ARBA00022667"/>
    </source>
</evidence>
<dbReference type="FunFam" id="1.10.10.10:FF:000322">
    <property type="entry name" value="Probable disease resistance protein At1g63360"/>
    <property type="match status" value="1"/>
</dbReference>
<dbReference type="GO" id="GO:0005524">
    <property type="term" value="F:ATP binding"/>
    <property type="evidence" value="ECO:0007669"/>
    <property type="project" value="UniProtKB-KW"/>
</dbReference>
<evidence type="ECO:0000256" key="4">
    <source>
        <dbReference type="ARBA" id="ARBA00022490"/>
    </source>
</evidence>
<dbReference type="InterPro" id="IPR058922">
    <property type="entry name" value="WHD_DRP"/>
</dbReference>
<evidence type="ECO:0000256" key="9">
    <source>
        <dbReference type="ARBA" id="ARBA00022821"/>
    </source>
</evidence>
<evidence type="ECO:0000259" key="13">
    <source>
        <dbReference type="Pfam" id="PF23598"/>
    </source>
</evidence>
<dbReference type="PANTHER" id="PTHR23155">
    <property type="entry name" value="DISEASE RESISTANCE PROTEIN RP"/>
    <property type="match status" value="1"/>
</dbReference>
<feature type="domain" description="Disease resistance protein winged helix" evidence="12">
    <location>
        <begin position="432"/>
        <end position="504"/>
    </location>
</feature>
<keyword evidence="4" id="KW-0963">Cytoplasm</keyword>
<evidence type="ECO:0000256" key="5">
    <source>
        <dbReference type="ARBA" id="ARBA00022614"/>
    </source>
</evidence>
<evidence type="ECO:0000256" key="2">
    <source>
        <dbReference type="ARBA" id="ARBA00004496"/>
    </source>
</evidence>
<proteinExistence type="inferred from homology"/>
<dbReference type="InterPro" id="IPR032675">
    <property type="entry name" value="LRR_dom_sf"/>
</dbReference>
<dbReference type="InterPro" id="IPR044974">
    <property type="entry name" value="Disease_R_plants"/>
</dbReference>
<dbReference type="InterPro" id="IPR002182">
    <property type="entry name" value="NB-ARC"/>
</dbReference>
<name>A0A5A7RHZ6_STRAF</name>
<dbReference type="InterPro" id="IPR042197">
    <property type="entry name" value="Apaf_helical"/>
</dbReference>
<keyword evidence="5" id="KW-0433">Leucine-rich repeat</keyword>
<dbReference type="InterPro" id="IPR036388">
    <property type="entry name" value="WH-like_DNA-bd_sf"/>
</dbReference>
<dbReference type="Pfam" id="PF23559">
    <property type="entry name" value="WHD_DRP"/>
    <property type="match status" value="1"/>
</dbReference>
<keyword evidence="7" id="KW-0677">Repeat</keyword>
<dbReference type="OrthoDB" id="1478287at2759"/>
<evidence type="ECO:0000256" key="3">
    <source>
        <dbReference type="ARBA" id="ARBA00008894"/>
    </source>
</evidence>
<evidence type="ECO:0000256" key="8">
    <source>
        <dbReference type="ARBA" id="ARBA00022741"/>
    </source>
</evidence>
<keyword evidence="8" id="KW-0547">Nucleotide-binding</keyword>